<dbReference type="RefSeq" id="WP_078698653.1">
    <property type="nucleotide sequence ID" value="NZ_LT796768.1"/>
</dbReference>
<evidence type="ECO:0000313" key="3">
    <source>
        <dbReference type="EMBL" id="SKB04110.1"/>
    </source>
</evidence>
<sequence length="256" mass="27815">MTAVIADVLDGAHDVDLQPFNGFGGLQGGVVAAILLREMRAVASPDLVPIELTAHIMRPVTERLRVRPELTHDGRSTKLATAIATSGDSTAAVATAVLAAPRRPDVPTDPGRPPVVDFPLEEARRFVVPPEFVPISTRIEIRPATAPLPFSGSTDPNLCAWIRINERIEDPWERLLILADALAPSFSAVLSQERRIPTVRTTVRFTPEVATEEVDWVLVDSTTVDASGDGWLTEDIRIWTPDGVPLATSSQLRTLR</sequence>
<proteinExistence type="predicted"/>
<dbReference type="EMBL" id="LT796768">
    <property type="protein sequence ID" value="SKB04110.1"/>
    <property type="molecule type" value="Genomic_DNA"/>
</dbReference>
<evidence type="ECO:0000313" key="4">
    <source>
        <dbReference type="Proteomes" id="UP000191040"/>
    </source>
</evidence>
<dbReference type="SUPFAM" id="SSF54637">
    <property type="entry name" value="Thioesterase/thiol ester dehydrase-isomerase"/>
    <property type="match status" value="2"/>
</dbReference>
<evidence type="ECO:0000259" key="2">
    <source>
        <dbReference type="Pfam" id="PF20789"/>
    </source>
</evidence>
<name>A0A1T4YQW2_9ACTN</name>
<gene>
    <name evidence="3" type="ORF">SAMN06295964_0463</name>
</gene>
<organism evidence="3 4">
    <name type="scientific">Aeromicrobium choanae</name>
    <dbReference type="NCBI Taxonomy" id="1736691"/>
    <lineage>
        <taxon>Bacteria</taxon>
        <taxon>Bacillati</taxon>
        <taxon>Actinomycetota</taxon>
        <taxon>Actinomycetes</taxon>
        <taxon>Propionibacteriales</taxon>
        <taxon>Nocardioidaceae</taxon>
        <taxon>Aeromicrobium</taxon>
    </lineage>
</organism>
<dbReference type="InterPro" id="IPR049449">
    <property type="entry name" value="TesB_ACOT8-like_N"/>
</dbReference>
<dbReference type="Pfam" id="PF20789">
    <property type="entry name" value="4HBT_3C"/>
    <property type="match status" value="1"/>
</dbReference>
<accession>A0A1T4YQW2</accession>
<dbReference type="AlphaFoldDB" id="A0A1T4YQW2"/>
<dbReference type="InterPro" id="IPR049450">
    <property type="entry name" value="ACOT8-like_C"/>
</dbReference>
<dbReference type="OrthoDB" id="5418286at2"/>
<feature type="domain" description="Acyl-CoA thioesterase-like N-terminal HotDog" evidence="1">
    <location>
        <begin position="23"/>
        <end position="98"/>
    </location>
</feature>
<dbReference type="STRING" id="1736691.SAMN06295964_0463"/>
<protein>
    <submittedName>
        <fullName evidence="3">Acyl-CoA thioesterase</fullName>
    </submittedName>
</protein>
<feature type="domain" description="Acyl-CoA thioesterase-like C-terminal" evidence="2">
    <location>
        <begin position="126"/>
        <end position="252"/>
    </location>
</feature>
<dbReference type="InterPro" id="IPR042171">
    <property type="entry name" value="Acyl-CoA_hotdog"/>
</dbReference>
<keyword evidence="4" id="KW-1185">Reference proteome</keyword>
<dbReference type="Pfam" id="PF13622">
    <property type="entry name" value="4HBT_3"/>
    <property type="match status" value="1"/>
</dbReference>
<evidence type="ECO:0000259" key="1">
    <source>
        <dbReference type="Pfam" id="PF13622"/>
    </source>
</evidence>
<dbReference type="InterPro" id="IPR029069">
    <property type="entry name" value="HotDog_dom_sf"/>
</dbReference>
<reference evidence="4" key="1">
    <citation type="submission" date="2017-02" db="EMBL/GenBank/DDBJ databases">
        <authorList>
            <person name="Varghese N."/>
            <person name="Submissions S."/>
        </authorList>
    </citation>
    <scope>NUCLEOTIDE SEQUENCE [LARGE SCALE GENOMIC DNA]</scope>
    <source>
        <strain evidence="4">9H-4</strain>
    </source>
</reference>
<dbReference type="Gene3D" id="2.40.160.210">
    <property type="entry name" value="Acyl-CoA thioesterase, double hotdog domain"/>
    <property type="match status" value="1"/>
</dbReference>
<dbReference type="Proteomes" id="UP000191040">
    <property type="component" value="Chromosome I"/>
</dbReference>